<accession>A0ABD6HDH8</accession>
<organism evidence="3 5">
    <name type="scientific">Agrobacterium vitis</name>
    <name type="common">Rhizobium vitis</name>
    <dbReference type="NCBI Taxonomy" id="373"/>
    <lineage>
        <taxon>Bacteria</taxon>
        <taxon>Pseudomonadati</taxon>
        <taxon>Pseudomonadota</taxon>
        <taxon>Alphaproteobacteria</taxon>
        <taxon>Hyphomicrobiales</taxon>
        <taxon>Rhizobiaceae</taxon>
        <taxon>Rhizobium/Agrobacterium group</taxon>
        <taxon>Agrobacterium</taxon>
    </lineage>
</organism>
<gene>
    <name evidence="3" type="ORF">BBK91_019435</name>
    <name evidence="2" type="ORF">BBL17_019095</name>
</gene>
<comment type="caution">
    <text evidence="3">The sequence shown here is derived from an EMBL/GenBank/DDBJ whole genome shotgun (WGS) entry which is preliminary data.</text>
</comment>
<dbReference type="EMBL" id="MBFE02000014">
    <property type="protein sequence ID" value="MUO43884.1"/>
    <property type="molecule type" value="Genomic_DNA"/>
</dbReference>
<dbReference type="AlphaFoldDB" id="A0ABD6HDH8"/>
<dbReference type="InterPro" id="IPR018060">
    <property type="entry name" value="HTH_AraC"/>
</dbReference>
<dbReference type="EMBL" id="MBFA02000014">
    <property type="protein sequence ID" value="MUP12038.1"/>
    <property type="molecule type" value="Genomic_DNA"/>
</dbReference>
<name>A0ABD6HDH8_AGRVI</name>
<dbReference type="Gene3D" id="1.10.10.60">
    <property type="entry name" value="Homeodomain-like"/>
    <property type="match status" value="1"/>
</dbReference>
<dbReference type="Proteomes" id="UP000179536">
    <property type="component" value="Unassembled WGS sequence"/>
</dbReference>
<keyword evidence="4" id="KW-1185">Reference proteome</keyword>
<feature type="domain" description="HTH araC/xylS-type" evidence="1">
    <location>
        <begin position="156"/>
        <end position="249"/>
    </location>
</feature>
<dbReference type="SMART" id="SM00342">
    <property type="entry name" value="HTH_ARAC"/>
    <property type="match status" value="1"/>
</dbReference>
<dbReference type="Pfam" id="PF12833">
    <property type="entry name" value="HTH_18"/>
    <property type="match status" value="1"/>
</dbReference>
<dbReference type="Proteomes" id="UP000179454">
    <property type="component" value="Unassembled WGS sequence"/>
</dbReference>
<dbReference type="PROSITE" id="PS01124">
    <property type="entry name" value="HTH_ARAC_FAMILY_2"/>
    <property type="match status" value="1"/>
</dbReference>
<sequence length="271" mass="29822">MFLIIPPAPDLAALIKAYWFVEDLSGEHAGRLIRTSPIPLAVLSVNMGRPNATEDGELVPSVSFLGLQSRSRAWHSCLNTYFVMVMLTIPGLVRLFPHTGSCSANMLLDLAELIGDASAQSLKNGVGLEQEPRRIAAFLDQWLLSRMMRTRPVSEGRQIAMAHSILRRGGTVDTAAEAAQINRRQLHRLFHRHLGVGPKELADLERLHFSLKGVQSGRGEPMQGFSDQAHQIRSWQRRLGVTPGAYARAARAPLADQFDAQGAVPGIAYYL</sequence>
<evidence type="ECO:0000259" key="1">
    <source>
        <dbReference type="PROSITE" id="PS01124"/>
    </source>
</evidence>
<evidence type="ECO:0000313" key="5">
    <source>
        <dbReference type="Proteomes" id="UP000179536"/>
    </source>
</evidence>
<proteinExistence type="predicted"/>
<protein>
    <submittedName>
        <fullName evidence="3">Helix-turn-helix domain-containing protein</fullName>
    </submittedName>
</protein>
<reference evidence="4 5" key="1">
    <citation type="submission" date="2019-11" db="EMBL/GenBank/DDBJ databases">
        <title>Whole-genome sequencing of Allorhizobium vitis.</title>
        <authorList>
            <person name="Gan H.M."/>
            <person name="Savka M.A."/>
        </authorList>
    </citation>
    <scope>NUCLEOTIDE SEQUENCE [LARGE SCALE GENOMIC DNA]</scope>
    <source>
        <strain evidence="3 5">RF2/1</strain>
        <strain evidence="2 4">T1/7</strain>
    </source>
</reference>
<evidence type="ECO:0000313" key="2">
    <source>
        <dbReference type="EMBL" id="MUO43884.1"/>
    </source>
</evidence>
<evidence type="ECO:0000313" key="4">
    <source>
        <dbReference type="Proteomes" id="UP000179454"/>
    </source>
</evidence>
<evidence type="ECO:0000313" key="3">
    <source>
        <dbReference type="EMBL" id="MUP12038.1"/>
    </source>
</evidence>